<dbReference type="PROSITE" id="PS00331">
    <property type="entry name" value="MALIC_ENZYMES"/>
    <property type="match status" value="1"/>
</dbReference>
<dbReference type="PIRSF" id="PIRSF000106">
    <property type="entry name" value="ME"/>
    <property type="match status" value="1"/>
</dbReference>
<dbReference type="GO" id="GO:0051287">
    <property type="term" value="F:NAD binding"/>
    <property type="evidence" value="ECO:0007669"/>
    <property type="project" value="InterPro"/>
</dbReference>
<protein>
    <recommendedName>
        <fullName evidence="8">NAD-dependent malic enzyme</fullName>
        <shortName evidence="8">NAD-ME</shortName>
        <ecNumber evidence="8">1.1.1.38</ecNumber>
    </recommendedName>
</protein>
<feature type="binding site" evidence="8">
    <location>
        <position position="270"/>
    </location>
    <ligand>
        <name>NAD(+)</name>
        <dbReference type="ChEBI" id="CHEBI:57540"/>
    </ligand>
</feature>
<dbReference type="Proteomes" id="UP000037727">
    <property type="component" value="Unassembled WGS sequence"/>
</dbReference>
<dbReference type="FunFam" id="3.40.50.10380:FF:000001">
    <property type="entry name" value="NAD-dependent malic enzyme"/>
    <property type="match status" value="1"/>
</dbReference>
<comment type="catalytic activity">
    <reaction evidence="7 8">
        <text>(S)-malate + NAD(+) = pyruvate + CO2 + NADH</text>
        <dbReference type="Rhea" id="RHEA:12653"/>
        <dbReference type="ChEBI" id="CHEBI:15361"/>
        <dbReference type="ChEBI" id="CHEBI:15589"/>
        <dbReference type="ChEBI" id="CHEBI:16526"/>
        <dbReference type="ChEBI" id="CHEBI:57540"/>
        <dbReference type="ChEBI" id="CHEBI:57945"/>
        <dbReference type="EC" id="1.1.1.38"/>
    </reaction>
</comment>
<gene>
    <name evidence="8" type="primary">maeA</name>
    <name evidence="16" type="ORF">AM629_00185</name>
    <name evidence="15" type="ORF">F0L16_07475</name>
</gene>
<feature type="domain" description="Malic enzyme N-terminal" evidence="14">
    <location>
        <begin position="81"/>
        <end position="261"/>
    </location>
</feature>
<feature type="binding site" evidence="8">
    <location>
        <position position="157"/>
    </location>
    <ligand>
        <name>NAD(+)</name>
        <dbReference type="ChEBI" id="CHEBI:57540"/>
    </ligand>
</feature>
<evidence type="ECO:0000256" key="9">
    <source>
        <dbReference type="PIRSR" id="PIRSR000106-1"/>
    </source>
</evidence>
<dbReference type="RefSeq" id="WP_054475028.1">
    <property type="nucleotide sequence ID" value="NZ_CAWMRL010000001.1"/>
</dbReference>
<comment type="caution">
    <text evidence="15">The sequence shown here is derived from an EMBL/GenBank/DDBJ whole genome shotgun (WGS) entry which is preliminary data.</text>
</comment>
<evidence type="ECO:0000256" key="8">
    <source>
        <dbReference type="HAMAP-Rule" id="MF_01619"/>
    </source>
</evidence>
<dbReference type="EC" id="1.1.1.38" evidence="8"/>
<dbReference type="Gene3D" id="3.40.50.720">
    <property type="entry name" value="NAD(P)-binding Rossmann-like Domain"/>
    <property type="match status" value="1"/>
</dbReference>
<dbReference type="PANTHER" id="PTHR23406">
    <property type="entry name" value="MALIC ENZYME-RELATED"/>
    <property type="match status" value="1"/>
</dbReference>
<feature type="active site" description="Proton donor" evidence="8 9">
    <location>
        <position position="104"/>
    </location>
</feature>
<feature type="binding site" evidence="10">
    <location>
        <position position="157"/>
    </location>
    <ligand>
        <name>(S)-malate</name>
        <dbReference type="ChEBI" id="CHEBI:15589"/>
    </ligand>
</feature>
<dbReference type="GO" id="GO:0008948">
    <property type="term" value="F:oxaloacetate decarboxylase activity"/>
    <property type="evidence" value="ECO:0007669"/>
    <property type="project" value="UniProtKB-UniRule"/>
</dbReference>
<dbReference type="CDD" id="cd05312">
    <property type="entry name" value="NAD_bind_1_malic_enz"/>
    <property type="match status" value="1"/>
</dbReference>
<feature type="active site" description="Proton acceptor" evidence="8 9">
    <location>
        <position position="175"/>
    </location>
</feature>
<feature type="domain" description="Malic enzyme NAD-binding" evidence="13">
    <location>
        <begin position="271"/>
        <end position="531"/>
    </location>
</feature>
<dbReference type="EMBL" id="LJCS01000001">
    <property type="protein sequence ID" value="KOY63899.1"/>
    <property type="molecule type" value="Genomic_DNA"/>
</dbReference>
<evidence type="ECO:0000256" key="6">
    <source>
        <dbReference type="ARBA" id="ARBA00050168"/>
    </source>
</evidence>
<evidence type="ECO:0000256" key="12">
    <source>
        <dbReference type="RuleBase" id="RU003427"/>
    </source>
</evidence>
<dbReference type="NCBIfam" id="NF010052">
    <property type="entry name" value="PRK13529.1"/>
    <property type="match status" value="1"/>
</dbReference>
<dbReference type="InterPro" id="IPR036291">
    <property type="entry name" value="NAD(P)-bd_dom_sf"/>
</dbReference>
<dbReference type="InterPro" id="IPR046346">
    <property type="entry name" value="Aminoacid_DH-like_N_sf"/>
</dbReference>
<dbReference type="InterPro" id="IPR023667">
    <property type="entry name" value="NAD_malic_enz_proteobac"/>
</dbReference>
<organism evidence="15 18">
    <name type="scientific">Photorhabdus heterorhabditis</name>
    <dbReference type="NCBI Taxonomy" id="880156"/>
    <lineage>
        <taxon>Bacteria</taxon>
        <taxon>Pseudomonadati</taxon>
        <taxon>Pseudomonadota</taxon>
        <taxon>Gammaproteobacteria</taxon>
        <taxon>Enterobacterales</taxon>
        <taxon>Morganellaceae</taxon>
        <taxon>Photorhabdus</taxon>
    </lineage>
</organism>
<evidence type="ECO:0000256" key="3">
    <source>
        <dbReference type="ARBA" id="ARBA00022723"/>
    </source>
</evidence>
<evidence type="ECO:0000256" key="2">
    <source>
        <dbReference type="ARBA" id="ARBA00008785"/>
    </source>
</evidence>
<dbReference type="FunFam" id="3.40.50.720:FF:000055">
    <property type="entry name" value="NAD-dependent malic enzyme"/>
    <property type="match status" value="1"/>
</dbReference>
<dbReference type="Proteomes" id="UP000322184">
    <property type="component" value="Unassembled WGS sequence"/>
</dbReference>
<dbReference type="GO" id="GO:0046872">
    <property type="term" value="F:metal ion binding"/>
    <property type="evidence" value="ECO:0007669"/>
    <property type="project" value="UniProtKB-KW"/>
</dbReference>
<dbReference type="PANTHER" id="PTHR23406:SF34">
    <property type="entry name" value="NAD-DEPENDENT MALIC ENZYME, MITOCHONDRIAL"/>
    <property type="match status" value="1"/>
</dbReference>
<dbReference type="InterPro" id="IPR015884">
    <property type="entry name" value="Malic_enzyme_CS"/>
</dbReference>
<dbReference type="InterPro" id="IPR001891">
    <property type="entry name" value="Malic_OxRdtase"/>
</dbReference>
<feature type="binding site" evidence="8">
    <location>
        <position position="418"/>
    </location>
    <ligand>
        <name>NAD(+)</name>
        <dbReference type="ChEBI" id="CHEBI:57540"/>
    </ligand>
</feature>
<dbReference type="Gene3D" id="3.40.50.10380">
    <property type="entry name" value="Malic enzyme, N-terminal domain"/>
    <property type="match status" value="1"/>
</dbReference>
<evidence type="ECO:0000256" key="4">
    <source>
        <dbReference type="ARBA" id="ARBA00023002"/>
    </source>
</evidence>
<comment type="similarity">
    <text evidence="2 8 12">Belongs to the malic enzymes family.</text>
</comment>
<evidence type="ECO:0000313" key="16">
    <source>
        <dbReference type="EMBL" id="KOY63899.1"/>
    </source>
</evidence>
<dbReference type="InterPro" id="IPR012302">
    <property type="entry name" value="Malic_NAD-bd"/>
</dbReference>
<dbReference type="EMBL" id="VTUW01000010">
    <property type="protein sequence ID" value="KAA1192922.1"/>
    <property type="molecule type" value="Genomic_DNA"/>
</dbReference>
<evidence type="ECO:0000313" key="15">
    <source>
        <dbReference type="EMBL" id="KAA1192922.1"/>
    </source>
</evidence>
<dbReference type="HAMAP" id="MF_01619">
    <property type="entry name" value="NAD_malic_enz"/>
    <property type="match status" value="1"/>
</dbReference>
<dbReference type="AlphaFoldDB" id="A0A5B0X0R5"/>
<dbReference type="PRINTS" id="PR00072">
    <property type="entry name" value="MALOXRDTASE"/>
</dbReference>
<dbReference type="SUPFAM" id="SSF53223">
    <property type="entry name" value="Aminoacid dehydrogenase-like, N-terminal domain"/>
    <property type="match status" value="1"/>
</dbReference>
<name>A0A5B0X0R5_9GAMM</name>
<evidence type="ECO:0000259" key="13">
    <source>
        <dbReference type="SMART" id="SM00919"/>
    </source>
</evidence>
<feature type="binding site" evidence="10">
    <location>
        <position position="462"/>
    </location>
    <ligand>
        <name>(S)-malate</name>
        <dbReference type="ChEBI" id="CHEBI:15589"/>
    </ligand>
</feature>
<comment type="catalytic activity">
    <reaction evidence="6 8">
        <text>oxaloacetate + H(+) = pyruvate + CO2</text>
        <dbReference type="Rhea" id="RHEA:15641"/>
        <dbReference type="ChEBI" id="CHEBI:15361"/>
        <dbReference type="ChEBI" id="CHEBI:15378"/>
        <dbReference type="ChEBI" id="CHEBI:16452"/>
        <dbReference type="ChEBI" id="CHEBI:16526"/>
        <dbReference type="EC" id="1.1.1.38"/>
    </reaction>
</comment>
<feature type="binding site" evidence="8 11">
    <location>
        <position position="246"/>
    </location>
    <ligand>
        <name>a divalent metal cation</name>
        <dbReference type="ChEBI" id="CHEBI:60240"/>
    </ligand>
</feature>
<feature type="binding site" evidence="8 11">
    <location>
        <position position="247"/>
    </location>
    <ligand>
        <name>a divalent metal cation</name>
        <dbReference type="ChEBI" id="CHEBI:60240"/>
    </ligand>
</feature>
<evidence type="ECO:0000313" key="18">
    <source>
        <dbReference type="Proteomes" id="UP000322184"/>
    </source>
</evidence>
<keyword evidence="5 8" id="KW-0520">NAD</keyword>
<evidence type="ECO:0000259" key="14">
    <source>
        <dbReference type="SMART" id="SM01274"/>
    </source>
</evidence>
<keyword evidence="3 8" id="KW-0479">Metal-binding</keyword>
<proteinExistence type="inferred from homology"/>
<dbReference type="Pfam" id="PF03949">
    <property type="entry name" value="Malic_M"/>
    <property type="match status" value="1"/>
</dbReference>
<dbReference type="GO" id="GO:0004471">
    <property type="term" value="F:malate dehydrogenase (decarboxylating) (NAD+) activity"/>
    <property type="evidence" value="ECO:0007669"/>
    <property type="project" value="UniProtKB-UniRule"/>
</dbReference>
<dbReference type="InterPro" id="IPR037062">
    <property type="entry name" value="Malic_N_dom_sf"/>
</dbReference>
<keyword evidence="4 8" id="KW-0560">Oxidoreductase</keyword>
<reference evidence="16 17" key="1">
    <citation type="submission" date="2015-09" db="EMBL/GenBank/DDBJ databases">
        <title>Draft genome sequence and assembly of Photorhabdus sp. VMG, a bacterial symbiont associated with Heterorhabditis zealandica.</title>
        <authorList>
            <person name="Naidoo S."/>
            <person name="Featherston J."/>
            <person name="Mothupi B."/>
            <person name="Gray V.M."/>
        </authorList>
    </citation>
    <scope>NUCLEOTIDE SEQUENCE [LARGE SCALE GENOMIC DNA]</scope>
    <source>
        <strain evidence="16 17">VMG</strain>
    </source>
</reference>
<evidence type="ECO:0000256" key="7">
    <source>
        <dbReference type="ARBA" id="ARBA00052591"/>
    </source>
</evidence>
<dbReference type="InterPro" id="IPR012301">
    <property type="entry name" value="Malic_N_dom"/>
</dbReference>
<dbReference type="STRING" id="880156.AM629_00185"/>
<evidence type="ECO:0000256" key="1">
    <source>
        <dbReference type="ARBA" id="ARBA00001936"/>
    </source>
</evidence>
<evidence type="ECO:0000313" key="17">
    <source>
        <dbReference type="Proteomes" id="UP000037727"/>
    </source>
</evidence>
<evidence type="ECO:0000256" key="11">
    <source>
        <dbReference type="PIRSR" id="PIRSR000106-3"/>
    </source>
</evidence>
<reference evidence="15 18" key="2">
    <citation type="submission" date="2019-09" db="EMBL/GenBank/DDBJ databases">
        <title>Whole genome sequence of Photorhabdus heterorhabditis strain ETL (Enterobacteriales: Enterobacteriaceae) a bacterial symbiont of Heterorhabditis zealandica strain ETL (Rhabditida: Heterorhabditidae).</title>
        <authorList>
            <person name="Lulamba T.E."/>
            <person name="Serepa-Dlamini M.H."/>
        </authorList>
    </citation>
    <scope>NUCLEOTIDE SEQUENCE [LARGE SCALE GENOMIC DNA]</scope>
    <source>
        <strain evidence="15 18">ETL</strain>
    </source>
</reference>
<dbReference type="GO" id="GO:0006108">
    <property type="term" value="P:malate metabolic process"/>
    <property type="evidence" value="ECO:0007669"/>
    <property type="project" value="TreeGrafter"/>
</dbReference>
<feature type="binding site" evidence="8 11">
    <location>
        <position position="270"/>
    </location>
    <ligand>
        <name>a divalent metal cation</name>
        <dbReference type="ChEBI" id="CHEBI:60240"/>
    </ligand>
</feature>
<dbReference type="SMART" id="SM00919">
    <property type="entry name" value="Malic_M"/>
    <property type="match status" value="1"/>
</dbReference>
<evidence type="ECO:0000256" key="5">
    <source>
        <dbReference type="ARBA" id="ARBA00023027"/>
    </source>
</evidence>
<feature type="site" description="Important for activity" evidence="8">
    <location>
        <position position="270"/>
    </location>
</feature>
<keyword evidence="17" id="KW-1185">Reference proteome</keyword>
<comment type="cofactor">
    <cofactor evidence="1">
        <name>Mn(2+)</name>
        <dbReference type="ChEBI" id="CHEBI:29035"/>
    </cofactor>
</comment>
<dbReference type="Pfam" id="PF00390">
    <property type="entry name" value="malic"/>
    <property type="match status" value="1"/>
</dbReference>
<dbReference type="SUPFAM" id="SSF51735">
    <property type="entry name" value="NAD(P)-binding Rossmann-fold domains"/>
    <property type="match status" value="1"/>
</dbReference>
<accession>A0A5B0X0R5</accession>
<comment type="subunit">
    <text evidence="8">Homotetramer.</text>
</comment>
<evidence type="ECO:0000256" key="10">
    <source>
        <dbReference type="PIRSR" id="PIRSR000106-2"/>
    </source>
</evidence>
<feature type="binding site" evidence="10">
    <location>
        <position position="418"/>
    </location>
    <ligand>
        <name>(S)-malate</name>
        <dbReference type="ChEBI" id="CHEBI:15589"/>
    </ligand>
</feature>
<sequence>MELEHESKRPLYIPYAGPILLEFPLLNKGSAFTEEERSNFNLHGLLPEAVETIEEQAERAYRQYLDFENDADKHIYLRNIQDTNETLFYRLLDAHLNEMMPIIYTPTVGEACEHFSDIYRRARGLFISYPNKAHIDDMLQNATKQNVKVIVVTDGERILGLGDQGIGGMGIPIGKLSLYTACGGISPAYTLPVVLDVGTNNPQRLNDPLYMGWRHPRITGQEYDEFVDEFIQAVKRRWPNVLLQFEDFAQKNAMPLLNRYRHEICCFNDDIQGTAAVTLGSLIAASRAAGRQLKDQTVTFLGAGSAGCGIAEQIVAQMKSEGLSEEQARARIFMVDRFGLLTDKLPNLLDFQNKLVQKSDSLIAWDVNSDTISLLDVVRNAKPTVLIGVSGQAGLFTEEIIREMHKHCERPIVMPLSNPTSRVEARPEDIVNWTDGAALVATGSPFHPVKYKGQEYPIAQCNNSYIFPGIGLGAIASGAKLVTDGMLMAASRTLADCSPLAQEGKGPLLPLIDDIQAVSRKIAKQVAKEAQIQGVATVTSDGALDEAIERNFWKPEYRVYKRTSF</sequence>
<dbReference type="GO" id="GO:0005829">
    <property type="term" value="C:cytosol"/>
    <property type="evidence" value="ECO:0007669"/>
    <property type="project" value="TreeGrafter"/>
</dbReference>
<dbReference type="SMART" id="SM01274">
    <property type="entry name" value="malic"/>
    <property type="match status" value="1"/>
</dbReference>
<comment type="cofactor">
    <cofactor evidence="8 11">
        <name>Mg(2+)</name>
        <dbReference type="ChEBI" id="CHEBI:18420"/>
    </cofactor>
    <cofactor evidence="8 11">
        <name>Mn(2+)</name>
        <dbReference type="ChEBI" id="CHEBI:29035"/>
    </cofactor>
    <text evidence="8 11">Divalent metal cations. Prefers magnesium or manganese.</text>
</comment>
<dbReference type="OrthoDB" id="3314528at2"/>